<name>C7MMS3_CRYCD</name>
<dbReference type="InterPro" id="IPR005025">
    <property type="entry name" value="FMN_Rdtase-like_dom"/>
</dbReference>
<dbReference type="Proteomes" id="UP000000954">
    <property type="component" value="Chromosome"/>
</dbReference>
<dbReference type="PANTHER" id="PTHR43278">
    <property type="entry name" value="NAD(P)H-DEPENDENT FMN-CONTAINING OXIDOREDUCTASE YWQN-RELATED"/>
    <property type="match status" value="1"/>
</dbReference>
<dbReference type="SUPFAM" id="SSF52218">
    <property type="entry name" value="Flavoproteins"/>
    <property type="match status" value="1"/>
</dbReference>
<evidence type="ECO:0000259" key="3">
    <source>
        <dbReference type="Pfam" id="PF03358"/>
    </source>
</evidence>
<keyword evidence="5" id="KW-1185">Reference proteome</keyword>
<keyword evidence="2" id="KW-0288">FMN</keyword>
<dbReference type="STRING" id="469378.Ccur_04910"/>
<proteinExistence type="predicted"/>
<accession>C7MMS3</accession>
<dbReference type="EMBL" id="CP001682">
    <property type="protein sequence ID" value="ACU94213.1"/>
    <property type="molecule type" value="Genomic_DNA"/>
</dbReference>
<evidence type="ECO:0000256" key="2">
    <source>
        <dbReference type="ARBA" id="ARBA00022643"/>
    </source>
</evidence>
<dbReference type="AlphaFoldDB" id="C7MMS3"/>
<dbReference type="GO" id="GO:0016491">
    <property type="term" value="F:oxidoreductase activity"/>
    <property type="evidence" value="ECO:0007669"/>
    <property type="project" value="InterPro"/>
</dbReference>
<dbReference type="HOGENOM" id="CLU_050993_5_0_11"/>
<dbReference type="Pfam" id="PF03358">
    <property type="entry name" value="FMN_red"/>
    <property type="match status" value="1"/>
</dbReference>
<reference evidence="4 5" key="1">
    <citation type="journal article" date="2009" name="Stand. Genomic Sci.">
        <title>Complete genome sequence of Cryptobacterium curtum type strain (12-3).</title>
        <authorList>
            <person name="Mavrommatis K."/>
            <person name="Pukall R."/>
            <person name="Rohde C."/>
            <person name="Chen F."/>
            <person name="Sims D."/>
            <person name="Brettin T."/>
            <person name="Kuske C."/>
            <person name="Detter J.C."/>
            <person name="Han C."/>
            <person name="Lapidus A."/>
            <person name="Copeland A."/>
            <person name="Glavina Del Rio T."/>
            <person name="Nolan M."/>
            <person name="Lucas S."/>
            <person name="Tice H."/>
            <person name="Cheng J.F."/>
            <person name="Bruce D."/>
            <person name="Goodwin L."/>
            <person name="Pitluck S."/>
            <person name="Ovchinnikova G."/>
            <person name="Pati A."/>
            <person name="Ivanova N."/>
            <person name="Chen A."/>
            <person name="Palaniappan K."/>
            <person name="Chain P."/>
            <person name="D'haeseleer P."/>
            <person name="Goker M."/>
            <person name="Bristow J."/>
            <person name="Eisen J.A."/>
            <person name="Markowitz V."/>
            <person name="Hugenholtz P."/>
            <person name="Rohde M."/>
            <person name="Klenk H.P."/>
            <person name="Kyrpides N.C."/>
        </authorList>
    </citation>
    <scope>NUCLEOTIDE SEQUENCE [LARGE SCALE GENOMIC DNA]</scope>
    <source>
        <strain evidence="5">ATCC 700683 / DSM 15641 / 12-3</strain>
    </source>
</reference>
<keyword evidence="1" id="KW-0285">Flavoprotein</keyword>
<evidence type="ECO:0000256" key="1">
    <source>
        <dbReference type="ARBA" id="ARBA00022630"/>
    </source>
</evidence>
<feature type="domain" description="NADPH-dependent FMN reductase-like" evidence="3">
    <location>
        <begin position="2"/>
        <end position="110"/>
    </location>
</feature>
<organism evidence="4 5">
    <name type="scientific">Cryptobacterium curtum (strain ATCC 700683 / DSM 15641 / CCUG 43107 / 12-3)</name>
    <dbReference type="NCBI Taxonomy" id="469378"/>
    <lineage>
        <taxon>Bacteria</taxon>
        <taxon>Bacillati</taxon>
        <taxon>Actinomycetota</taxon>
        <taxon>Coriobacteriia</taxon>
        <taxon>Eggerthellales</taxon>
        <taxon>Eggerthellaceae</taxon>
        <taxon>Cryptobacterium</taxon>
    </lineage>
</organism>
<dbReference type="eggNOG" id="COG0655">
    <property type="taxonomic scope" value="Bacteria"/>
</dbReference>
<dbReference type="KEGG" id="ccu:Ccur_04910"/>
<sequence>MCGSPADGICRRAAQTALHLLAEQHPTDEVKLIDVAALNMSWCVGCNRCKDLGRCFMRDDMDEVIATLSRASSLSVVAPVYFAGPSAPYKALLDRLQPLFWNRMHNAGKTDVRRSARLLVVGQGGDPHGFDPLVVCTRSALAVAGFLLDVVEACIGQDAEEILRRVPAWIGCSHDKIADEVQGGFSYGC</sequence>
<gene>
    <name evidence="4" type="ordered locus">Ccur_04910</name>
</gene>
<dbReference type="Gene3D" id="3.40.50.360">
    <property type="match status" value="1"/>
</dbReference>
<evidence type="ECO:0000313" key="4">
    <source>
        <dbReference type="EMBL" id="ACU94213.1"/>
    </source>
</evidence>
<evidence type="ECO:0000313" key="5">
    <source>
        <dbReference type="Proteomes" id="UP000000954"/>
    </source>
</evidence>
<dbReference type="InterPro" id="IPR051796">
    <property type="entry name" value="ISF_SsuE-like"/>
</dbReference>
<dbReference type="InterPro" id="IPR029039">
    <property type="entry name" value="Flavoprotein-like_sf"/>
</dbReference>
<protein>
    <submittedName>
        <fullName evidence="4">NADPH-dependent FMN reductase</fullName>
    </submittedName>
</protein>
<dbReference type="PANTHER" id="PTHR43278:SF1">
    <property type="entry name" value="IRON-SULFUR FLAVOPROTEIN MJ1083"/>
    <property type="match status" value="1"/>
</dbReference>